<keyword evidence="4" id="KW-0238">DNA-binding</keyword>
<dbReference type="PANTHER" id="PTHR43133:SF8">
    <property type="entry name" value="RNA POLYMERASE SIGMA FACTOR HI_1459-RELATED"/>
    <property type="match status" value="1"/>
</dbReference>
<dbReference type="Pfam" id="PF04542">
    <property type="entry name" value="Sigma70_r2"/>
    <property type="match status" value="1"/>
</dbReference>
<dbReference type="EMBL" id="JAGIKZ010000001">
    <property type="protein sequence ID" value="MBP2239584.1"/>
    <property type="molecule type" value="Genomic_DNA"/>
</dbReference>
<dbReference type="InterPro" id="IPR014284">
    <property type="entry name" value="RNA_pol_sigma-70_dom"/>
</dbReference>
<evidence type="ECO:0000256" key="5">
    <source>
        <dbReference type="ARBA" id="ARBA00023163"/>
    </source>
</evidence>
<dbReference type="InterPro" id="IPR013325">
    <property type="entry name" value="RNA_pol_sigma_r2"/>
</dbReference>
<dbReference type="NCBIfam" id="TIGR02937">
    <property type="entry name" value="sigma70-ECF"/>
    <property type="match status" value="1"/>
</dbReference>
<dbReference type="InterPro" id="IPR036388">
    <property type="entry name" value="WH-like_DNA-bd_sf"/>
</dbReference>
<comment type="similarity">
    <text evidence="1">Belongs to the sigma-70 factor family. ECF subfamily.</text>
</comment>
<keyword evidence="2" id="KW-0805">Transcription regulation</keyword>
<protein>
    <submittedName>
        <fullName evidence="8">RNA polymerase sigma-70 factor (ECF subfamily)</fullName>
    </submittedName>
</protein>
<name>A0ABS4RA77_9BACI</name>
<evidence type="ECO:0000256" key="1">
    <source>
        <dbReference type="ARBA" id="ARBA00010641"/>
    </source>
</evidence>
<evidence type="ECO:0000256" key="3">
    <source>
        <dbReference type="ARBA" id="ARBA00023082"/>
    </source>
</evidence>
<gene>
    <name evidence="8" type="ORF">J2Z40_000137</name>
</gene>
<feature type="domain" description="RNA polymerase sigma-70 region 2" evidence="6">
    <location>
        <begin position="26"/>
        <end position="86"/>
    </location>
</feature>
<keyword evidence="3" id="KW-0731">Sigma factor</keyword>
<dbReference type="InterPro" id="IPR039425">
    <property type="entry name" value="RNA_pol_sigma-70-like"/>
</dbReference>
<evidence type="ECO:0000313" key="8">
    <source>
        <dbReference type="EMBL" id="MBP2239584.1"/>
    </source>
</evidence>
<dbReference type="Pfam" id="PF08281">
    <property type="entry name" value="Sigma70_r4_2"/>
    <property type="match status" value="1"/>
</dbReference>
<reference evidence="8 9" key="1">
    <citation type="submission" date="2021-03" db="EMBL/GenBank/DDBJ databases">
        <title>Genomic Encyclopedia of Type Strains, Phase IV (KMG-IV): sequencing the most valuable type-strain genomes for metagenomic binning, comparative biology and taxonomic classification.</title>
        <authorList>
            <person name="Goeker M."/>
        </authorList>
    </citation>
    <scope>NUCLEOTIDE SEQUENCE [LARGE SCALE GENOMIC DNA]</scope>
    <source>
        <strain evidence="8 9">DSM 26675</strain>
    </source>
</reference>
<proteinExistence type="inferred from homology"/>
<evidence type="ECO:0000256" key="2">
    <source>
        <dbReference type="ARBA" id="ARBA00023015"/>
    </source>
</evidence>
<evidence type="ECO:0000259" key="6">
    <source>
        <dbReference type="Pfam" id="PF04542"/>
    </source>
</evidence>
<organism evidence="8 9">
    <name type="scientific">Cytobacillus eiseniae</name>
    <dbReference type="NCBI Taxonomy" id="762947"/>
    <lineage>
        <taxon>Bacteria</taxon>
        <taxon>Bacillati</taxon>
        <taxon>Bacillota</taxon>
        <taxon>Bacilli</taxon>
        <taxon>Bacillales</taxon>
        <taxon>Bacillaceae</taxon>
        <taxon>Cytobacillus</taxon>
    </lineage>
</organism>
<comment type="caution">
    <text evidence="8">The sequence shown here is derived from an EMBL/GenBank/DDBJ whole genome shotgun (WGS) entry which is preliminary data.</text>
</comment>
<sequence length="232" mass="26809">MIRMVSSRSLIANKKAQKEGCNEWNELYPRLRRYCHFLAKNKWDADDLVQQSFLKAILHYQSSDVNPALLNKIAYHQWIDTIRKRKQEIVGIIEEEAGKLAVIDSDRLLDTVAHLLKNVTPKQAIVFLLKEAFSYQAKEIAELLDTSEMAVKSLIHRTRKRLEKETQLQSIDSFWCEEERELLCNLIHQSLHAEDPAVLIDYLTELPSLAEVPKNAKQTYSNSPLNLYSMAA</sequence>
<dbReference type="InterPro" id="IPR013249">
    <property type="entry name" value="RNA_pol_sigma70_r4_t2"/>
</dbReference>
<evidence type="ECO:0000313" key="9">
    <source>
        <dbReference type="Proteomes" id="UP001519293"/>
    </source>
</evidence>
<evidence type="ECO:0000256" key="4">
    <source>
        <dbReference type="ARBA" id="ARBA00023125"/>
    </source>
</evidence>
<dbReference type="Gene3D" id="1.10.1740.10">
    <property type="match status" value="1"/>
</dbReference>
<feature type="domain" description="RNA polymerase sigma factor 70 region 4 type 2" evidence="7">
    <location>
        <begin position="112"/>
        <end position="162"/>
    </location>
</feature>
<keyword evidence="5" id="KW-0804">Transcription</keyword>
<dbReference type="Gene3D" id="1.10.10.10">
    <property type="entry name" value="Winged helix-like DNA-binding domain superfamily/Winged helix DNA-binding domain"/>
    <property type="match status" value="1"/>
</dbReference>
<dbReference type="InterPro" id="IPR013324">
    <property type="entry name" value="RNA_pol_sigma_r3/r4-like"/>
</dbReference>
<accession>A0ABS4RA77</accession>
<dbReference type="SUPFAM" id="SSF88946">
    <property type="entry name" value="Sigma2 domain of RNA polymerase sigma factors"/>
    <property type="match status" value="1"/>
</dbReference>
<keyword evidence="9" id="KW-1185">Reference proteome</keyword>
<evidence type="ECO:0000259" key="7">
    <source>
        <dbReference type="Pfam" id="PF08281"/>
    </source>
</evidence>
<dbReference type="InterPro" id="IPR007627">
    <property type="entry name" value="RNA_pol_sigma70_r2"/>
</dbReference>
<dbReference type="SUPFAM" id="SSF88659">
    <property type="entry name" value="Sigma3 and sigma4 domains of RNA polymerase sigma factors"/>
    <property type="match status" value="1"/>
</dbReference>
<dbReference type="PANTHER" id="PTHR43133">
    <property type="entry name" value="RNA POLYMERASE ECF-TYPE SIGMA FACTO"/>
    <property type="match status" value="1"/>
</dbReference>
<dbReference type="Proteomes" id="UP001519293">
    <property type="component" value="Unassembled WGS sequence"/>
</dbReference>